<proteinExistence type="predicted"/>
<evidence type="ECO:0000313" key="1">
    <source>
        <dbReference type="EMBL" id="PSL46663.1"/>
    </source>
</evidence>
<evidence type="ECO:0000313" key="2">
    <source>
        <dbReference type="Proteomes" id="UP000240971"/>
    </source>
</evidence>
<reference evidence="1 2" key="1">
    <citation type="submission" date="2018-03" db="EMBL/GenBank/DDBJ databases">
        <title>Genomic Encyclopedia of Archaeal and Bacterial Type Strains, Phase II (KMG-II): from individual species to whole genera.</title>
        <authorList>
            <person name="Goeker M."/>
        </authorList>
    </citation>
    <scope>NUCLEOTIDE SEQUENCE [LARGE SCALE GENOMIC DNA]</scope>
    <source>
        <strain evidence="1 2">DSM 24859</strain>
    </source>
</reference>
<accession>A0A2P8HKC5</accession>
<dbReference type="EMBL" id="PYAW01000003">
    <property type="protein sequence ID" value="PSL46663.1"/>
    <property type="molecule type" value="Genomic_DNA"/>
</dbReference>
<name>A0A2P8HKC5_CHINA</name>
<gene>
    <name evidence="1" type="ORF">CLV51_103644</name>
</gene>
<dbReference type="SUPFAM" id="SSF48452">
    <property type="entry name" value="TPR-like"/>
    <property type="match status" value="1"/>
</dbReference>
<keyword evidence="2" id="KW-1185">Reference proteome</keyword>
<sequence length="123" mass="13874">MITRQLLGCLSFTLLFTAAYSEPDDIYFGNKSCAVINYREGIHANKDSLRIAARYEQQAHDLYNKGHFRQAVVQWKKLLRLQPTNAFAMFMLGKSYMGLGEEEKGAALCDKAMVPGFGKITTE</sequence>
<organism evidence="1 2">
    <name type="scientific">Chitinophaga niastensis</name>
    <dbReference type="NCBI Taxonomy" id="536980"/>
    <lineage>
        <taxon>Bacteria</taxon>
        <taxon>Pseudomonadati</taxon>
        <taxon>Bacteroidota</taxon>
        <taxon>Chitinophagia</taxon>
        <taxon>Chitinophagales</taxon>
        <taxon>Chitinophagaceae</taxon>
        <taxon>Chitinophaga</taxon>
    </lineage>
</organism>
<protein>
    <submittedName>
        <fullName evidence="1">Uncharacterized protein</fullName>
    </submittedName>
</protein>
<dbReference type="InterPro" id="IPR011990">
    <property type="entry name" value="TPR-like_helical_dom_sf"/>
</dbReference>
<comment type="caution">
    <text evidence="1">The sequence shown here is derived from an EMBL/GenBank/DDBJ whole genome shotgun (WGS) entry which is preliminary data.</text>
</comment>
<dbReference type="Proteomes" id="UP000240971">
    <property type="component" value="Unassembled WGS sequence"/>
</dbReference>
<dbReference type="AlphaFoldDB" id="A0A2P8HKC5"/>
<dbReference type="Gene3D" id="1.25.40.10">
    <property type="entry name" value="Tetratricopeptide repeat domain"/>
    <property type="match status" value="1"/>
</dbReference>